<dbReference type="SUPFAM" id="SSF57667">
    <property type="entry name" value="beta-beta-alpha zinc fingers"/>
    <property type="match status" value="1"/>
</dbReference>
<dbReference type="GO" id="GO:0000122">
    <property type="term" value="P:negative regulation of transcription by RNA polymerase II"/>
    <property type="evidence" value="ECO:0007669"/>
    <property type="project" value="UniProtKB-ARBA"/>
</dbReference>
<protein>
    <submittedName>
        <fullName evidence="8">C2H2-type domain-containing protein</fullName>
    </submittedName>
</protein>
<evidence type="ECO:0000256" key="4">
    <source>
        <dbReference type="PROSITE-ProRule" id="PRU00042"/>
    </source>
</evidence>
<evidence type="ECO:0000256" key="1">
    <source>
        <dbReference type="ARBA" id="ARBA00022723"/>
    </source>
</evidence>
<reference evidence="6 7" key="2">
    <citation type="submission" date="2018-11" db="EMBL/GenBank/DDBJ databases">
        <authorList>
            <consortium name="Pathogen Informatics"/>
        </authorList>
    </citation>
    <scope>NUCLEOTIDE SEQUENCE [LARGE SCALE GENOMIC DNA]</scope>
</reference>
<evidence type="ECO:0000313" key="6">
    <source>
        <dbReference type="EMBL" id="VDO61267.1"/>
    </source>
</evidence>
<evidence type="ECO:0000256" key="2">
    <source>
        <dbReference type="ARBA" id="ARBA00022771"/>
    </source>
</evidence>
<dbReference type="Proteomes" id="UP000267606">
    <property type="component" value="Unassembled WGS sequence"/>
</dbReference>
<evidence type="ECO:0000313" key="8">
    <source>
        <dbReference type="WBParaSite" id="OFLC_0000953601-mRNA-1"/>
    </source>
</evidence>
<dbReference type="PROSITE" id="PS50157">
    <property type="entry name" value="ZINC_FINGER_C2H2_2"/>
    <property type="match status" value="1"/>
</dbReference>
<name>A0A183HPX5_9BILA</name>
<dbReference type="GO" id="GO:0005634">
    <property type="term" value="C:nucleus"/>
    <property type="evidence" value="ECO:0007669"/>
    <property type="project" value="UniProtKB-ARBA"/>
</dbReference>
<dbReference type="WBParaSite" id="OFLC_0000953601-mRNA-1">
    <property type="protein sequence ID" value="OFLC_0000953601-mRNA-1"/>
    <property type="gene ID" value="OFLC_0000953601"/>
</dbReference>
<accession>A0A183HPX5</accession>
<keyword evidence="7" id="KW-1185">Reference proteome</keyword>
<dbReference type="Gene3D" id="3.30.160.60">
    <property type="entry name" value="Classic Zinc Finger"/>
    <property type="match status" value="1"/>
</dbReference>
<evidence type="ECO:0000313" key="7">
    <source>
        <dbReference type="Proteomes" id="UP000267606"/>
    </source>
</evidence>
<keyword evidence="2 4" id="KW-0863">Zinc-finger</keyword>
<gene>
    <name evidence="6" type="ORF">OFLC_LOCUS9535</name>
</gene>
<dbReference type="InterPro" id="IPR036236">
    <property type="entry name" value="Znf_C2H2_sf"/>
</dbReference>
<organism evidence="8">
    <name type="scientific">Onchocerca flexuosa</name>
    <dbReference type="NCBI Taxonomy" id="387005"/>
    <lineage>
        <taxon>Eukaryota</taxon>
        <taxon>Metazoa</taxon>
        <taxon>Ecdysozoa</taxon>
        <taxon>Nematoda</taxon>
        <taxon>Chromadorea</taxon>
        <taxon>Rhabditida</taxon>
        <taxon>Spirurina</taxon>
        <taxon>Spiruromorpha</taxon>
        <taxon>Filarioidea</taxon>
        <taxon>Onchocercidae</taxon>
        <taxon>Onchocerca</taxon>
    </lineage>
</organism>
<dbReference type="FunFam" id="3.30.160.60:FF:000446">
    <property type="entry name" value="Zinc finger protein"/>
    <property type="match status" value="1"/>
</dbReference>
<feature type="domain" description="C2H2-type" evidence="5">
    <location>
        <begin position="23"/>
        <end position="55"/>
    </location>
</feature>
<proteinExistence type="predicted"/>
<reference evidence="8" key="1">
    <citation type="submission" date="2016-06" db="UniProtKB">
        <authorList>
            <consortium name="WormBaseParasite"/>
        </authorList>
    </citation>
    <scope>IDENTIFICATION</scope>
</reference>
<sequence>MRDMQKRFFSIIQFEERTKGKPHNCELCGKKFSLSSYLKRHKKNYCKGSHCDCRCMSSIGFSQFDELFTANSFLIRTLIDIQSLYLALG</sequence>
<dbReference type="GO" id="GO:0008270">
    <property type="term" value="F:zinc ion binding"/>
    <property type="evidence" value="ECO:0007669"/>
    <property type="project" value="UniProtKB-KW"/>
</dbReference>
<dbReference type="EMBL" id="UZAJ01011789">
    <property type="protein sequence ID" value="VDO61267.1"/>
    <property type="molecule type" value="Genomic_DNA"/>
</dbReference>
<dbReference type="InterPro" id="IPR013087">
    <property type="entry name" value="Znf_C2H2_type"/>
</dbReference>
<evidence type="ECO:0000259" key="5">
    <source>
        <dbReference type="PROSITE" id="PS50157"/>
    </source>
</evidence>
<evidence type="ECO:0000256" key="3">
    <source>
        <dbReference type="ARBA" id="ARBA00022833"/>
    </source>
</evidence>
<keyword evidence="3" id="KW-0862">Zinc</keyword>
<dbReference type="AlphaFoldDB" id="A0A183HPX5"/>
<keyword evidence="1" id="KW-0479">Metal-binding</keyword>